<comment type="caution">
    <text evidence="2">The sequence shown here is derived from an EMBL/GenBank/DDBJ whole genome shotgun (WGS) entry which is preliminary data.</text>
</comment>
<feature type="transmembrane region" description="Helical" evidence="1">
    <location>
        <begin position="145"/>
        <end position="165"/>
    </location>
</feature>
<reference evidence="2" key="2">
    <citation type="submission" date="2020-09" db="EMBL/GenBank/DDBJ databases">
        <authorList>
            <person name="Sun Q."/>
            <person name="Zhou Y."/>
        </authorList>
    </citation>
    <scope>NUCLEOTIDE SEQUENCE</scope>
    <source>
        <strain evidence="2">CGMCC 1.15448</strain>
    </source>
</reference>
<dbReference type="RefSeq" id="WP_188933672.1">
    <property type="nucleotide sequence ID" value="NZ_BMJC01000003.1"/>
</dbReference>
<proteinExistence type="predicted"/>
<dbReference type="SUPFAM" id="SSF55144">
    <property type="entry name" value="LigT-like"/>
    <property type="match status" value="1"/>
</dbReference>
<evidence type="ECO:0000256" key="1">
    <source>
        <dbReference type="SAM" id="Phobius"/>
    </source>
</evidence>
<dbReference type="Proteomes" id="UP000607559">
    <property type="component" value="Unassembled WGS sequence"/>
</dbReference>
<reference evidence="2" key="1">
    <citation type="journal article" date="2014" name="Int. J. Syst. Evol. Microbiol.">
        <title>Complete genome sequence of Corynebacterium casei LMG S-19264T (=DSM 44701T), isolated from a smear-ripened cheese.</title>
        <authorList>
            <consortium name="US DOE Joint Genome Institute (JGI-PGF)"/>
            <person name="Walter F."/>
            <person name="Albersmeier A."/>
            <person name="Kalinowski J."/>
            <person name="Ruckert C."/>
        </authorList>
    </citation>
    <scope>NUCLEOTIDE SEQUENCE</scope>
    <source>
        <strain evidence="2">CGMCC 1.15448</strain>
    </source>
</reference>
<keyword evidence="1" id="KW-0472">Membrane</keyword>
<evidence type="ECO:0008006" key="4">
    <source>
        <dbReference type="Google" id="ProtNLM"/>
    </source>
</evidence>
<organism evidence="2 3">
    <name type="scientific">Puia dinghuensis</name>
    <dbReference type="NCBI Taxonomy" id="1792502"/>
    <lineage>
        <taxon>Bacteria</taxon>
        <taxon>Pseudomonadati</taxon>
        <taxon>Bacteroidota</taxon>
        <taxon>Chitinophagia</taxon>
        <taxon>Chitinophagales</taxon>
        <taxon>Chitinophagaceae</taxon>
        <taxon>Puia</taxon>
    </lineage>
</organism>
<keyword evidence="1" id="KW-1133">Transmembrane helix</keyword>
<evidence type="ECO:0000313" key="2">
    <source>
        <dbReference type="EMBL" id="GGB07317.1"/>
    </source>
</evidence>
<name>A0A8J2XUG8_9BACT</name>
<keyword evidence="1" id="KW-0812">Transmembrane</keyword>
<dbReference type="Gene3D" id="3.90.1140.10">
    <property type="entry name" value="Cyclic phosphodiesterase"/>
    <property type="match status" value="1"/>
</dbReference>
<dbReference type="AlphaFoldDB" id="A0A8J2XUG8"/>
<keyword evidence="3" id="KW-1185">Reference proteome</keyword>
<gene>
    <name evidence="2" type="ORF">GCM10011511_33520</name>
</gene>
<accession>A0A8J2XUG8</accession>
<sequence length="264" mass="29671">MTSITSITDLSFADYTRRQWDEIQADQLLERAMALRPSGNYRRNERGWVPQSYPGFAVVSMVAENPGNENLPGILKAIQAHLLEQCPWEEALYLLPAESFHQTVANTLSEERFLRHILRPGLESTYPALVAGAFSRMPGGAHRSLTMRLIGLGIFGTAIGLLGIFDDEAAYRRIVDFRAAFYADSALSALDVRMTRPFVGHITLAYIEAGLTEVQREELASAVHAINRSLEGAPPRLKLASTGLRRYHHLSAFLREEDYPRFYF</sequence>
<evidence type="ECO:0000313" key="3">
    <source>
        <dbReference type="Proteomes" id="UP000607559"/>
    </source>
</evidence>
<dbReference type="InterPro" id="IPR009097">
    <property type="entry name" value="Cyclic_Pdiesterase"/>
</dbReference>
<protein>
    <recommendedName>
        <fullName evidence="4">DUF1868 domain-containing protein</fullName>
    </recommendedName>
</protein>
<dbReference type="EMBL" id="BMJC01000003">
    <property type="protein sequence ID" value="GGB07317.1"/>
    <property type="molecule type" value="Genomic_DNA"/>
</dbReference>